<protein>
    <recommendedName>
        <fullName evidence="4">HTH marR-type domain-containing protein</fullName>
    </recommendedName>
</protein>
<keyword evidence="2" id="KW-0238">DNA-binding</keyword>
<dbReference type="SMART" id="SM00347">
    <property type="entry name" value="HTH_MARR"/>
    <property type="match status" value="1"/>
</dbReference>
<evidence type="ECO:0000313" key="6">
    <source>
        <dbReference type="Proteomes" id="UP000648663"/>
    </source>
</evidence>
<organism evidence="5 6">
    <name type="scientific">Modestobacter marinus</name>
    <dbReference type="NCBI Taxonomy" id="477641"/>
    <lineage>
        <taxon>Bacteria</taxon>
        <taxon>Bacillati</taxon>
        <taxon>Actinomycetota</taxon>
        <taxon>Actinomycetes</taxon>
        <taxon>Geodermatophilales</taxon>
        <taxon>Geodermatophilaceae</taxon>
        <taxon>Modestobacter</taxon>
    </lineage>
</organism>
<evidence type="ECO:0000313" key="5">
    <source>
        <dbReference type="EMBL" id="GGL56377.1"/>
    </source>
</evidence>
<keyword evidence="6" id="KW-1185">Reference proteome</keyword>
<dbReference type="InterPro" id="IPR036390">
    <property type="entry name" value="WH_DNA-bd_sf"/>
</dbReference>
<dbReference type="CDD" id="cd00090">
    <property type="entry name" value="HTH_ARSR"/>
    <property type="match status" value="1"/>
</dbReference>
<evidence type="ECO:0000259" key="4">
    <source>
        <dbReference type="PROSITE" id="PS50995"/>
    </source>
</evidence>
<dbReference type="InterPro" id="IPR039422">
    <property type="entry name" value="MarR/SlyA-like"/>
</dbReference>
<dbReference type="SUPFAM" id="SSF46785">
    <property type="entry name" value="Winged helix' DNA-binding domain"/>
    <property type="match status" value="1"/>
</dbReference>
<dbReference type="InterPro" id="IPR000835">
    <property type="entry name" value="HTH_MarR-typ"/>
</dbReference>
<dbReference type="Pfam" id="PF01047">
    <property type="entry name" value="MarR"/>
    <property type="match status" value="1"/>
</dbReference>
<dbReference type="PRINTS" id="PR00598">
    <property type="entry name" value="HTHMARR"/>
</dbReference>
<dbReference type="EMBL" id="BMMI01000002">
    <property type="protein sequence ID" value="GGL56377.1"/>
    <property type="molecule type" value="Genomic_DNA"/>
</dbReference>
<accession>A0ABQ2FUS6</accession>
<feature type="domain" description="HTH marR-type" evidence="4">
    <location>
        <begin position="46"/>
        <end position="178"/>
    </location>
</feature>
<comment type="caution">
    <text evidence="5">The sequence shown here is derived from an EMBL/GenBank/DDBJ whole genome shotgun (WGS) entry which is preliminary data.</text>
</comment>
<dbReference type="PANTHER" id="PTHR33164:SF43">
    <property type="entry name" value="HTH-TYPE TRANSCRIPTIONAL REPRESSOR YETL"/>
    <property type="match status" value="1"/>
</dbReference>
<dbReference type="PROSITE" id="PS01117">
    <property type="entry name" value="HTH_MARR_1"/>
    <property type="match status" value="1"/>
</dbReference>
<dbReference type="PROSITE" id="PS50995">
    <property type="entry name" value="HTH_MARR_2"/>
    <property type="match status" value="1"/>
</dbReference>
<evidence type="ECO:0000256" key="2">
    <source>
        <dbReference type="ARBA" id="ARBA00023125"/>
    </source>
</evidence>
<reference evidence="6" key="1">
    <citation type="journal article" date="2019" name="Int. J. Syst. Evol. Microbiol.">
        <title>The Global Catalogue of Microorganisms (GCM) 10K type strain sequencing project: providing services to taxonomists for standard genome sequencing and annotation.</title>
        <authorList>
            <consortium name="The Broad Institute Genomics Platform"/>
            <consortium name="The Broad Institute Genome Sequencing Center for Infectious Disease"/>
            <person name="Wu L."/>
            <person name="Ma J."/>
        </authorList>
    </citation>
    <scope>NUCLEOTIDE SEQUENCE [LARGE SCALE GENOMIC DNA]</scope>
    <source>
        <strain evidence="6">CGMCC 4.5581</strain>
    </source>
</reference>
<gene>
    <name evidence="5" type="ORF">GCM10011589_10400</name>
</gene>
<dbReference type="InterPro" id="IPR011991">
    <property type="entry name" value="ArsR-like_HTH"/>
</dbReference>
<dbReference type="InterPro" id="IPR023187">
    <property type="entry name" value="Tscrpt_reg_MarR-type_CS"/>
</dbReference>
<evidence type="ECO:0000256" key="1">
    <source>
        <dbReference type="ARBA" id="ARBA00023015"/>
    </source>
</evidence>
<dbReference type="InterPro" id="IPR036388">
    <property type="entry name" value="WH-like_DNA-bd_sf"/>
</dbReference>
<keyword evidence="3" id="KW-0804">Transcription</keyword>
<proteinExistence type="predicted"/>
<sequence>MLYSLGPGTTSCGSCSRLTDSRLSFIPEVGTLEQDQPLDAPSVAAAGPVSALIPVVARAHRTLAGSLLREVGLYPGQELLLMQLWEHEPRSPGELARALQVEPPTAVKAVSRLEEAGFVQRERSTDDRRVVLVSLTASGRELRARVEQIWAELERRTVGDLNQADRARLIELLSSISRNVGDVGPDPYGP</sequence>
<dbReference type="PANTHER" id="PTHR33164">
    <property type="entry name" value="TRANSCRIPTIONAL REGULATOR, MARR FAMILY"/>
    <property type="match status" value="1"/>
</dbReference>
<name>A0ABQ2FUS6_9ACTN</name>
<keyword evidence="1" id="KW-0805">Transcription regulation</keyword>
<dbReference type="Gene3D" id="1.10.10.10">
    <property type="entry name" value="Winged helix-like DNA-binding domain superfamily/Winged helix DNA-binding domain"/>
    <property type="match status" value="1"/>
</dbReference>
<dbReference type="Proteomes" id="UP000648663">
    <property type="component" value="Unassembled WGS sequence"/>
</dbReference>
<evidence type="ECO:0000256" key="3">
    <source>
        <dbReference type="ARBA" id="ARBA00023163"/>
    </source>
</evidence>